<keyword evidence="6 8" id="KW-0560">Oxidoreductase</keyword>
<evidence type="ECO:0000256" key="7">
    <source>
        <dbReference type="ARBA" id="ARBA00048628"/>
    </source>
</evidence>
<dbReference type="Proteomes" id="UP001499979">
    <property type="component" value="Unassembled WGS sequence"/>
</dbReference>
<evidence type="ECO:0000313" key="10">
    <source>
        <dbReference type="Proteomes" id="UP001499979"/>
    </source>
</evidence>
<evidence type="ECO:0000256" key="6">
    <source>
        <dbReference type="ARBA" id="ARBA00023002"/>
    </source>
</evidence>
<evidence type="ECO:0000313" key="9">
    <source>
        <dbReference type="EMBL" id="GAA1125924.1"/>
    </source>
</evidence>
<evidence type="ECO:0000256" key="2">
    <source>
        <dbReference type="ARBA" id="ARBA00004777"/>
    </source>
</evidence>
<comment type="cofactor">
    <cofactor evidence="1 8">
        <name>FAD</name>
        <dbReference type="ChEBI" id="CHEBI:57692"/>
    </cofactor>
</comment>
<accession>A0ABN1U7X8</accession>
<dbReference type="PANTHER" id="PTHR45754">
    <property type="entry name" value="METHYLENETETRAHYDROFOLATE REDUCTASE"/>
    <property type="match status" value="1"/>
</dbReference>
<name>A0ABN1U7X8_9ACTN</name>
<dbReference type="SUPFAM" id="SSF51730">
    <property type="entry name" value="FAD-linked oxidoreductase"/>
    <property type="match status" value="1"/>
</dbReference>
<keyword evidence="5 8" id="KW-0274">FAD</keyword>
<evidence type="ECO:0000256" key="5">
    <source>
        <dbReference type="ARBA" id="ARBA00022827"/>
    </source>
</evidence>
<dbReference type="PANTHER" id="PTHR45754:SF3">
    <property type="entry name" value="METHYLENETETRAHYDROFOLATE REDUCTASE (NADPH)"/>
    <property type="match status" value="1"/>
</dbReference>
<dbReference type="InterPro" id="IPR029041">
    <property type="entry name" value="FAD-linked_oxidoreductase-like"/>
</dbReference>
<evidence type="ECO:0000256" key="4">
    <source>
        <dbReference type="ARBA" id="ARBA00022630"/>
    </source>
</evidence>
<sequence length="282" mass="30725">MRNKASTAQTMVRLLEHSRYEVLPTATTEDKVLAHVPRDVTVTVTASPSKGLEATLDLAERLTGHGYAVVPHLAARMVSGRAELTEIVARLTGKGITRVFVPGGDADPAGDYPDALSLLEDLAALGHPFAQVGITGYPESHPTIHDDLTVQSMWDKRRYATHIVSNLTFDPAVIRDWVRRLRNRGVTMPLLLGIPGPVERTKLLAMATKIGVGESTRFLAKHKGTFARLAAPGGFTGERFLEKCAPALGEPGALVEGLHVFTFNQIAETEAWRQDLLGRLRR</sequence>
<dbReference type="InterPro" id="IPR003171">
    <property type="entry name" value="Mehydrof_redctse-like"/>
</dbReference>
<evidence type="ECO:0000256" key="3">
    <source>
        <dbReference type="ARBA" id="ARBA00006743"/>
    </source>
</evidence>
<comment type="catalytic activity">
    <reaction evidence="7">
        <text>(6S)-5-methyl-5,6,7,8-tetrahydrofolate + NAD(+) = (6R)-5,10-methylene-5,6,7,8-tetrahydrofolate + NADH + H(+)</text>
        <dbReference type="Rhea" id="RHEA:19821"/>
        <dbReference type="ChEBI" id="CHEBI:15378"/>
        <dbReference type="ChEBI" id="CHEBI:15636"/>
        <dbReference type="ChEBI" id="CHEBI:18608"/>
        <dbReference type="ChEBI" id="CHEBI:57540"/>
        <dbReference type="ChEBI" id="CHEBI:57945"/>
        <dbReference type="EC" id="1.5.1.54"/>
    </reaction>
    <physiologicalReaction direction="right-to-left" evidence="7">
        <dbReference type="Rhea" id="RHEA:19823"/>
    </physiologicalReaction>
</comment>
<keyword evidence="10" id="KW-1185">Reference proteome</keyword>
<dbReference type="Gene3D" id="3.20.20.220">
    <property type="match status" value="1"/>
</dbReference>
<comment type="caution">
    <text evidence="9">The sequence shown here is derived from an EMBL/GenBank/DDBJ whole genome shotgun (WGS) entry which is preliminary data.</text>
</comment>
<organism evidence="9 10">
    <name type="scientific">Nocardioides aquiterrae</name>
    <dbReference type="NCBI Taxonomy" id="203799"/>
    <lineage>
        <taxon>Bacteria</taxon>
        <taxon>Bacillati</taxon>
        <taxon>Actinomycetota</taxon>
        <taxon>Actinomycetes</taxon>
        <taxon>Propionibacteriales</taxon>
        <taxon>Nocardioidaceae</taxon>
        <taxon>Nocardioides</taxon>
    </lineage>
</organism>
<comment type="pathway">
    <text evidence="2 8">One-carbon metabolism; tetrahydrofolate interconversion.</text>
</comment>
<gene>
    <name evidence="9" type="ORF">GCM10009606_02010</name>
</gene>
<evidence type="ECO:0000256" key="8">
    <source>
        <dbReference type="RuleBase" id="RU003862"/>
    </source>
</evidence>
<dbReference type="Pfam" id="PF02219">
    <property type="entry name" value="MTHFR"/>
    <property type="match status" value="1"/>
</dbReference>
<proteinExistence type="inferred from homology"/>
<reference evidence="9 10" key="1">
    <citation type="journal article" date="2019" name="Int. J. Syst. Evol. Microbiol.">
        <title>The Global Catalogue of Microorganisms (GCM) 10K type strain sequencing project: providing services to taxonomists for standard genome sequencing and annotation.</title>
        <authorList>
            <consortium name="The Broad Institute Genomics Platform"/>
            <consortium name="The Broad Institute Genome Sequencing Center for Infectious Disease"/>
            <person name="Wu L."/>
            <person name="Ma J."/>
        </authorList>
    </citation>
    <scope>NUCLEOTIDE SEQUENCE [LARGE SCALE GENOMIC DNA]</scope>
    <source>
        <strain evidence="9 10">JCM 11813</strain>
    </source>
</reference>
<protein>
    <recommendedName>
        <fullName evidence="8">Methylenetetrahydrofolate reductase</fullName>
    </recommendedName>
</protein>
<dbReference type="RefSeq" id="WP_343904836.1">
    <property type="nucleotide sequence ID" value="NZ_BAAAJE010000001.1"/>
</dbReference>
<keyword evidence="4 8" id="KW-0285">Flavoprotein</keyword>
<dbReference type="EMBL" id="BAAAJE010000001">
    <property type="protein sequence ID" value="GAA1125924.1"/>
    <property type="molecule type" value="Genomic_DNA"/>
</dbReference>
<evidence type="ECO:0000256" key="1">
    <source>
        <dbReference type="ARBA" id="ARBA00001974"/>
    </source>
</evidence>
<comment type="similarity">
    <text evidence="3 8">Belongs to the methylenetetrahydrofolate reductase family.</text>
</comment>